<gene>
    <name evidence="1" type="ORF">MNBD_NITROSPINAE03-136</name>
</gene>
<dbReference type="PROSITE" id="PS51257">
    <property type="entry name" value="PROKAR_LIPOPROTEIN"/>
    <property type="match status" value="1"/>
</dbReference>
<protein>
    <submittedName>
        <fullName evidence="1">Uncharacterized protein</fullName>
    </submittedName>
</protein>
<proteinExistence type="predicted"/>
<reference evidence="1" key="1">
    <citation type="submission" date="2018-06" db="EMBL/GenBank/DDBJ databases">
        <authorList>
            <person name="Zhirakovskaya E."/>
        </authorList>
    </citation>
    <scope>NUCLEOTIDE SEQUENCE</scope>
</reference>
<dbReference type="AlphaFoldDB" id="A0A3B1CFC3"/>
<sequence length="48" mass="5120">MHVSKWDGVIMKKLIIFLGFLLLVSCASYGGGNGSSTDEPDSDWAEGS</sequence>
<accession>A0A3B1CFC3</accession>
<dbReference type="EMBL" id="UOGB01000272">
    <property type="protein sequence ID" value="VAX23433.1"/>
    <property type="molecule type" value="Genomic_DNA"/>
</dbReference>
<evidence type="ECO:0000313" key="1">
    <source>
        <dbReference type="EMBL" id="VAX23433.1"/>
    </source>
</evidence>
<name>A0A3B1CFC3_9ZZZZ</name>
<organism evidence="1">
    <name type="scientific">hydrothermal vent metagenome</name>
    <dbReference type="NCBI Taxonomy" id="652676"/>
    <lineage>
        <taxon>unclassified sequences</taxon>
        <taxon>metagenomes</taxon>
        <taxon>ecological metagenomes</taxon>
    </lineage>
</organism>